<feature type="compositionally biased region" description="Polar residues" evidence="1">
    <location>
        <begin position="1"/>
        <end position="11"/>
    </location>
</feature>
<dbReference type="AlphaFoldDB" id="A0A6A5V383"/>
<feature type="region of interest" description="Disordered" evidence="1">
    <location>
        <begin position="266"/>
        <end position="324"/>
    </location>
</feature>
<feature type="region of interest" description="Disordered" evidence="1">
    <location>
        <begin position="113"/>
        <end position="142"/>
    </location>
</feature>
<organism evidence="2 3">
    <name type="scientific">Bimuria novae-zelandiae CBS 107.79</name>
    <dbReference type="NCBI Taxonomy" id="1447943"/>
    <lineage>
        <taxon>Eukaryota</taxon>
        <taxon>Fungi</taxon>
        <taxon>Dikarya</taxon>
        <taxon>Ascomycota</taxon>
        <taxon>Pezizomycotina</taxon>
        <taxon>Dothideomycetes</taxon>
        <taxon>Pleosporomycetidae</taxon>
        <taxon>Pleosporales</taxon>
        <taxon>Massarineae</taxon>
        <taxon>Didymosphaeriaceae</taxon>
        <taxon>Bimuria</taxon>
    </lineage>
</organism>
<protein>
    <submittedName>
        <fullName evidence="2">Uncharacterized protein</fullName>
    </submittedName>
</protein>
<dbReference type="OrthoDB" id="5345625at2759"/>
<evidence type="ECO:0000256" key="1">
    <source>
        <dbReference type="SAM" id="MobiDB-lite"/>
    </source>
</evidence>
<evidence type="ECO:0000313" key="3">
    <source>
        <dbReference type="Proteomes" id="UP000800036"/>
    </source>
</evidence>
<gene>
    <name evidence="2" type="ORF">BU23DRAFT_471498</name>
</gene>
<accession>A0A6A5V383</accession>
<reference evidence="2" key="1">
    <citation type="journal article" date="2020" name="Stud. Mycol.">
        <title>101 Dothideomycetes genomes: a test case for predicting lifestyles and emergence of pathogens.</title>
        <authorList>
            <person name="Haridas S."/>
            <person name="Albert R."/>
            <person name="Binder M."/>
            <person name="Bloem J."/>
            <person name="Labutti K."/>
            <person name="Salamov A."/>
            <person name="Andreopoulos B."/>
            <person name="Baker S."/>
            <person name="Barry K."/>
            <person name="Bills G."/>
            <person name="Bluhm B."/>
            <person name="Cannon C."/>
            <person name="Castanera R."/>
            <person name="Culley D."/>
            <person name="Daum C."/>
            <person name="Ezra D."/>
            <person name="Gonzalez J."/>
            <person name="Henrissat B."/>
            <person name="Kuo A."/>
            <person name="Liang C."/>
            <person name="Lipzen A."/>
            <person name="Lutzoni F."/>
            <person name="Magnuson J."/>
            <person name="Mondo S."/>
            <person name="Nolan M."/>
            <person name="Ohm R."/>
            <person name="Pangilinan J."/>
            <person name="Park H.-J."/>
            <person name="Ramirez L."/>
            <person name="Alfaro M."/>
            <person name="Sun H."/>
            <person name="Tritt A."/>
            <person name="Yoshinaga Y."/>
            <person name="Zwiers L.-H."/>
            <person name="Turgeon B."/>
            <person name="Goodwin S."/>
            <person name="Spatafora J."/>
            <person name="Crous P."/>
            <person name="Grigoriev I."/>
        </authorList>
    </citation>
    <scope>NUCLEOTIDE SEQUENCE</scope>
    <source>
        <strain evidence="2">CBS 107.79</strain>
    </source>
</reference>
<dbReference type="Proteomes" id="UP000800036">
    <property type="component" value="Unassembled WGS sequence"/>
</dbReference>
<keyword evidence="3" id="KW-1185">Reference proteome</keyword>
<feature type="region of interest" description="Disordered" evidence="1">
    <location>
        <begin position="219"/>
        <end position="251"/>
    </location>
</feature>
<name>A0A6A5V383_9PLEO</name>
<proteinExistence type="predicted"/>
<sequence length="338" mass="36481">MSASQINNPSKGTPRRALGDLTPRALNTPSRRADPFDGTRAQSPLKQMQTLSPQLFGGKENAIANIPKGTKRNICEVDDVERVEDAKIRAAESNAVKIGLSAATVRLHTDYTTVDLPVPGSPTERNTPTPEPEPVSQDTQGSQNSFSALINYDLCASQNSVQAPPSCAPSLPAPVEEKKSRAELLRTRLGFGIYKVKTNQVQKRSTEIISTWESSFSEATDASTSMAVTSSGESKDAHHVPNINVSPVRRDPQPVFIKANLDPLRPIGNLKLTPAPRLNYATPVNQSPRSERGDSDSREGSAQSGLRKMQRFQEGELTSSAVKGNAAKGLMQLMAGKR</sequence>
<feature type="compositionally biased region" description="Polar residues" evidence="1">
    <location>
        <begin position="219"/>
        <end position="232"/>
    </location>
</feature>
<evidence type="ECO:0000313" key="2">
    <source>
        <dbReference type="EMBL" id="KAF1971328.1"/>
    </source>
</evidence>
<dbReference type="EMBL" id="ML976694">
    <property type="protein sequence ID" value="KAF1971328.1"/>
    <property type="molecule type" value="Genomic_DNA"/>
</dbReference>
<feature type="compositionally biased region" description="Basic and acidic residues" evidence="1">
    <location>
        <begin position="289"/>
        <end position="299"/>
    </location>
</feature>
<feature type="region of interest" description="Disordered" evidence="1">
    <location>
        <begin position="1"/>
        <end position="45"/>
    </location>
</feature>